<evidence type="ECO:0008006" key="2">
    <source>
        <dbReference type="Google" id="ProtNLM"/>
    </source>
</evidence>
<accession>A0A0F8Y510</accession>
<organism evidence="1">
    <name type="scientific">marine sediment metagenome</name>
    <dbReference type="NCBI Taxonomy" id="412755"/>
    <lineage>
        <taxon>unclassified sequences</taxon>
        <taxon>metagenomes</taxon>
        <taxon>ecological metagenomes</taxon>
    </lineage>
</organism>
<dbReference type="GO" id="GO:0003677">
    <property type="term" value="F:DNA binding"/>
    <property type="evidence" value="ECO:0007669"/>
    <property type="project" value="InterPro"/>
</dbReference>
<sequence>MKAFIYTRFSPRPQAQNCDSCEKQGDRCFEFGQKKDYKLTNLISVFDDEGISGID</sequence>
<dbReference type="EMBL" id="LAZR01055374">
    <property type="protein sequence ID" value="KKK76502.1"/>
    <property type="molecule type" value="Genomic_DNA"/>
</dbReference>
<reference evidence="1" key="1">
    <citation type="journal article" date="2015" name="Nature">
        <title>Complex archaea that bridge the gap between prokaryotes and eukaryotes.</title>
        <authorList>
            <person name="Spang A."/>
            <person name="Saw J.H."/>
            <person name="Jorgensen S.L."/>
            <person name="Zaremba-Niedzwiedzka K."/>
            <person name="Martijn J."/>
            <person name="Lind A.E."/>
            <person name="van Eijk R."/>
            <person name="Schleper C."/>
            <person name="Guy L."/>
            <person name="Ettema T.J."/>
        </authorList>
    </citation>
    <scope>NUCLEOTIDE SEQUENCE</scope>
</reference>
<dbReference type="GO" id="GO:0000150">
    <property type="term" value="F:DNA strand exchange activity"/>
    <property type="evidence" value="ECO:0007669"/>
    <property type="project" value="InterPro"/>
</dbReference>
<dbReference type="Gene3D" id="3.40.50.1390">
    <property type="entry name" value="Resolvase, N-terminal catalytic domain"/>
    <property type="match status" value="1"/>
</dbReference>
<evidence type="ECO:0000313" key="1">
    <source>
        <dbReference type="EMBL" id="KKK76502.1"/>
    </source>
</evidence>
<proteinExistence type="predicted"/>
<comment type="caution">
    <text evidence="1">The sequence shown here is derived from an EMBL/GenBank/DDBJ whole genome shotgun (WGS) entry which is preliminary data.</text>
</comment>
<name>A0A0F8Y510_9ZZZZ</name>
<dbReference type="AlphaFoldDB" id="A0A0F8Y510"/>
<feature type="non-terminal residue" evidence="1">
    <location>
        <position position="55"/>
    </location>
</feature>
<gene>
    <name evidence="1" type="ORF">LCGC14_2862980</name>
</gene>
<dbReference type="InterPro" id="IPR036162">
    <property type="entry name" value="Resolvase-like_N_sf"/>
</dbReference>
<protein>
    <recommendedName>
        <fullName evidence="2">Resolvase/invertase-type recombinase catalytic domain-containing protein</fullName>
    </recommendedName>
</protein>